<dbReference type="PANTHER" id="PTHR44591">
    <property type="entry name" value="STRESS RESPONSE REGULATOR PROTEIN 1"/>
    <property type="match status" value="1"/>
</dbReference>
<evidence type="ECO:0000256" key="1">
    <source>
        <dbReference type="ARBA" id="ARBA00022553"/>
    </source>
</evidence>
<dbReference type="InterPro" id="IPR050595">
    <property type="entry name" value="Bact_response_regulator"/>
</dbReference>
<dbReference type="Gene3D" id="3.40.50.2300">
    <property type="match status" value="1"/>
</dbReference>
<evidence type="ECO:0000313" key="5">
    <source>
        <dbReference type="Proteomes" id="UP000528322"/>
    </source>
</evidence>
<sequence>MHKSTQKTILIVDDTPENIDVLRGILEAHYIIKAATSGRLALKIAFSPKPPDLILLDVMMPEMDGYEVCRQLKSEELTRNIPVIFATAKSDVTDEAFGFSLGARQASQ</sequence>
<dbReference type="AlphaFoldDB" id="A0A7W7Y3Q9"/>
<proteinExistence type="predicted"/>
<dbReference type="PANTHER" id="PTHR44591:SF3">
    <property type="entry name" value="RESPONSE REGULATORY DOMAIN-CONTAINING PROTEIN"/>
    <property type="match status" value="1"/>
</dbReference>
<evidence type="ECO:0000313" key="4">
    <source>
        <dbReference type="EMBL" id="MBB5021551.1"/>
    </source>
</evidence>
<dbReference type="SMART" id="SM00448">
    <property type="entry name" value="REC"/>
    <property type="match status" value="1"/>
</dbReference>
<dbReference type="Pfam" id="PF00072">
    <property type="entry name" value="Response_reg"/>
    <property type="match status" value="1"/>
</dbReference>
<accession>A0A7W7Y3Q9</accession>
<evidence type="ECO:0000256" key="2">
    <source>
        <dbReference type="PROSITE-ProRule" id="PRU00169"/>
    </source>
</evidence>
<name>A0A7W7Y3Q9_9BACT</name>
<feature type="domain" description="Response regulatory" evidence="3">
    <location>
        <begin position="8"/>
        <end position="108"/>
    </location>
</feature>
<gene>
    <name evidence="4" type="ORF">HNR37_000863</name>
</gene>
<evidence type="ECO:0000259" key="3">
    <source>
        <dbReference type="PROSITE" id="PS50110"/>
    </source>
</evidence>
<protein>
    <submittedName>
        <fullName evidence="4">CheY-like chemotaxis protein</fullName>
    </submittedName>
</protein>
<dbReference type="Proteomes" id="UP000528322">
    <property type="component" value="Unassembled WGS sequence"/>
</dbReference>
<dbReference type="InterPro" id="IPR001789">
    <property type="entry name" value="Sig_transdc_resp-reg_receiver"/>
</dbReference>
<dbReference type="SUPFAM" id="SSF52172">
    <property type="entry name" value="CheY-like"/>
    <property type="match status" value="1"/>
</dbReference>
<organism evidence="4 5">
    <name type="scientific">Desulfurispira natronophila</name>
    <dbReference type="NCBI Taxonomy" id="682562"/>
    <lineage>
        <taxon>Bacteria</taxon>
        <taxon>Pseudomonadati</taxon>
        <taxon>Chrysiogenota</taxon>
        <taxon>Chrysiogenia</taxon>
        <taxon>Chrysiogenales</taxon>
        <taxon>Chrysiogenaceae</taxon>
        <taxon>Desulfurispira</taxon>
    </lineage>
</organism>
<reference evidence="4 5" key="1">
    <citation type="submission" date="2020-08" db="EMBL/GenBank/DDBJ databases">
        <title>Genomic Encyclopedia of Type Strains, Phase IV (KMG-IV): sequencing the most valuable type-strain genomes for metagenomic binning, comparative biology and taxonomic classification.</title>
        <authorList>
            <person name="Goeker M."/>
        </authorList>
    </citation>
    <scope>NUCLEOTIDE SEQUENCE [LARGE SCALE GENOMIC DNA]</scope>
    <source>
        <strain evidence="4 5">DSM 22071</strain>
    </source>
</reference>
<comment type="caution">
    <text evidence="4">The sequence shown here is derived from an EMBL/GenBank/DDBJ whole genome shotgun (WGS) entry which is preliminary data.</text>
</comment>
<feature type="modified residue" description="4-aspartylphosphate" evidence="2">
    <location>
        <position position="57"/>
    </location>
</feature>
<dbReference type="PROSITE" id="PS50110">
    <property type="entry name" value="RESPONSE_REGULATORY"/>
    <property type="match status" value="1"/>
</dbReference>
<keyword evidence="1 2" id="KW-0597">Phosphoprotein</keyword>
<dbReference type="InterPro" id="IPR011006">
    <property type="entry name" value="CheY-like_superfamily"/>
</dbReference>
<dbReference type="GO" id="GO:0000160">
    <property type="term" value="P:phosphorelay signal transduction system"/>
    <property type="evidence" value="ECO:0007669"/>
    <property type="project" value="InterPro"/>
</dbReference>
<keyword evidence="5" id="KW-1185">Reference proteome</keyword>
<dbReference type="EMBL" id="JACHID010000004">
    <property type="protein sequence ID" value="MBB5021551.1"/>
    <property type="molecule type" value="Genomic_DNA"/>
</dbReference>